<name>A0AAD4G9U2_BOLED</name>
<feature type="transmembrane region" description="Helical" evidence="1">
    <location>
        <begin position="115"/>
        <end position="137"/>
    </location>
</feature>
<gene>
    <name evidence="2" type="ORF">L210DRAFT_2756820</name>
</gene>
<feature type="transmembrane region" description="Helical" evidence="1">
    <location>
        <begin position="80"/>
        <end position="103"/>
    </location>
</feature>
<keyword evidence="1" id="KW-0812">Transmembrane</keyword>
<protein>
    <submittedName>
        <fullName evidence="2">Uncharacterized protein</fullName>
    </submittedName>
</protein>
<sequence>MSPRIYIHIAHLLDALFLVTWLNVIVILYPTVAIDTDRVPYPQHLIRRFELLTGVMAFMFSGCLYVTVQRKPRWIQVCWHILYLVSYSIGLFHTVPIALHAVFPDRYVGLPSSLLGRGVFLAIVIYILFLANIPYVVTRKAALGEEGLILRIYRSIRHDMGYADTPWGDDHVVMDNMDESRSVSMYF</sequence>
<evidence type="ECO:0000313" key="2">
    <source>
        <dbReference type="EMBL" id="KAF8433036.1"/>
    </source>
</evidence>
<comment type="caution">
    <text evidence="2">The sequence shown here is derived from an EMBL/GenBank/DDBJ whole genome shotgun (WGS) entry which is preliminary data.</text>
</comment>
<reference evidence="2" key="1">
    <citation type="submission" date="2019-10" db="EMBL/GenBank/DDBJ databases">
        <authorList>
            <consortium name="DOE Joint Genome Institute"/>
            <person name="Kuo A."/>
            <person name="Miyauchi S."/>
            <person name="Kiss E."/>
            <person name="Drula E."/>
            <person name="Kohler A."/>
            <person name="Sanchez-Garcia M."/>
            <person name="Andreopoulos B."/>
            <person name="Barry K.W."/>
            <person name="Bonito G."/>
            <person name="Buee M."/>
            <person name="Carver A."/>
            <person name="Chen C."/>
            <person name="Cichocki N."/>
            <person name="Clum A."/>
            <person name="Culley D."/>
            <person name="Crous P.W."/>
            <person name="Fauchery L."/>
            <person name="Girlanda M."/>
            <person name="Hayes R."/>
            <person name="Keri Z."/>
            <person name="LaButti K."/>
            <person name="Lipzen A."/>
            <person name="Lombard V."/>
            <person name="Magnuson J."/>
            <person name="Maillard F."/>
            <person name="Morin E."/>
            <person name="Murat C."/>
            <person name="Nolan M."/>
            <person name="Ohm R."/>
            <person name="Pangilinan J."/>
            <person name="Pereira M."/>
            <person name="Perotto S."/>
            <person name="Peter M."/>
            <person name="Riley R."/>
            <person name="Sitrit Y."/>
            <person name="Stielow B."/>
            <person name="Szollosi G."/>
            <person name="Zifcakova L."/>
            <person name="Stursova M."/>
            <person name="Spatafora J.W."/>
            <person name="Tedersoo L."/>
            <person name="Vaario L.-M."/>
            <person name="Yamada A."/>
            <person name="Yan M."/>
            <person name="Wang P."/>
            <person name="Xu J."/>
            <person name="Bruns T."/>
            <person name="Baldrian P."/>
            <person name="Vilgalys R."/>
            <person name="Henrissat B."/>
            <person name="Grigoriev I.V."/>
            <person name="Hibbett D."/>
            <person name="Nagy L.G."/>
            <person name="Martin F.M."/>
        </authorList>
    </citation>
    <scope>NUCLEOTIDE SEQUENCE</scope>
    <source>
        <strain evidence="2">BED1</strain>
    </source>
</reference>
<reference evidence="2" key="2">
    <citation type="journal article" date="2020" name="Nat. Commun.">
        <title>Large-scale genome sequencing of mycorrhizal fungi provides insights into the early evolution of symbiotic traits.</title>
        <authorList>
            <person name="Miyauchi S."/>
            <person name="Kiss E."/>
            <person name="Kuo A."/>
            <person name="Drula E."/>
            <person name="Kohler A."/>
            <person name="Sanchez-Garcia M."/>
            <person name="Morin E."/>
            <person name="Andreopoulos B."/>
            <person name="Barry K.W."/>
            <person name="Bonito G."/>
            <person name="Buee M."/>
            <person name="Carver A."/>
            <person name="Chen C."/>
            <person name="Cichocki N."/>
            <person name="Clum A."/>
            <person name="Culley D."/>
            <person name="Crous P.W."/>
            <person name="Fauchery L."/>
            <person name="Girlanda M."/>
            <person name="Hayes R.D."/>
            <person name="Keri Z."/>
            <person name="LaButti K."/>
            <person name="Lipzen A."/>
            <person name="Lombard V."/>
            <person name="Magnuson J."/>
            <person name="Maillard F."/>
            <person name="Murat C."/>
            <person name="Nolan M."/>
            <person name="Ohm R.A."/>
            <person name="Pangilinan J."/>
            <person name="Pereira M.F."/>
            <person name="Perotto S."/>
            <person name="Peter M."/>
            <person name="Pfister S."/>
            <person name="Riley R."/>
            <person name="Sitrit Y."/>
            <person name="Stielow J.B."/>
            <person name="Szollosi G."/>
            <person name="Zifcakova L."/>
            <person name="Stursova M."/>
            <person name="Spatafora J.W."/>
            <person name="Tedersoo L."/>
            <person name="Vaario L.M."/>
            <person name="Yamada A."/>
            <person name="Yan M."/>
            <person name="Wang P."/>
            <person name="Xu J."/>
            <person name="Bruns T."/>
            <person name="Baldrian P."/>
            <person name="Vilgalys R."/>
            <person name="Dunand C."/>
            <person name="Henrissat B."/>
            <person name="Grigoriev I.V."/>
            <person name="Hibbett D."/>
            <person name="Nagy L.G."/>
            <person name="Martin F.M."/>
        </authorList>
    </citation>
    <scope>NUCLEOTIDE SEQUENCE</scope>
    <source>
        <strain evidence="2">BED1</strain>
    </source>
</reference>
<organism evidence="2 3">
    <name type="scientific">Boletus edulis BED1</name>
    <dbReference type="NCBI Taxonomy" id="1328754"/>
    <lineage>
        <taxon>Eukaryota</taxon>
        <taxon>Fungi</taxon>
        <taxon>Dikarya</taxon>
        <taxon>Basidiomycota</taxon>
        <taxon>Agaricomycotina</taxon>
        <taxon>Agaricomycetes</taxon>
        <taxon>Agaricomycetidae</taxon>
        <taxon>Boletales</taxon>
        <taxon>Boletineae</taxon>
        <taxon>Boletaceae</taxon>
        <taxon>Boletoideae</taxon>
        <taxon>Boletus</taxon>
    </lineage>
</organism>
<evidence type="ECO:0000313" key="3">
    <source>
        <dbReference type="Proteomes" id="UP001194468"/>
    </source>
</evidence>
<dbReference type="Proteomes" id="UP001194468">
    <property type="component" value="Unassembled WGS sequence"/>
</dbReference>
<keyword evidence="1" id="KW-1133">Transmembrane helix</keyword>
<keyword evidence="1" id="KW-0472">Membrane</keyword>
<evidence type="ECO:0000256" key="1">
    <source>
        <dbReference type="SAM" id="Phobius"/>
    </source>
</evidence>
<feature type="transmembrane region" description="Helical" evidence="1">
    <location>
        <begin position="51"/>
        <end position="68"/>
    </location>
</feature>
<accession>A0AAD4G9U2</accession>
<dbReference type="EMBL" id="WHUW01000037">
    <property type="protein sequence ID" value="KAF8433036.1"/>
    <property type="molecule type" value="Genomic_DNA"/>
</dbReference>
<proteinExistence type="predicted"/>
<dbReference type="AlphaFoldDB" id="A0AAD4G9U2"/>
<keyword evidence="3" id="KW-1185">Reference proteome</keyword>
<feature type="transmembrane region" description="Helical" evidence="1">
    <location>
        <begin position="12"/>
        <end position="31"/>
    </location>
</feature>